<evidence type="ECO:0000313" key="3">
    <source>
        <dbReference type="EMBL" id="SBS70419.1"/>
    </source>
</evidence>
<proteinExistence type="predicted"/>
<organism evidence="3">
    <name type="scientific">uncultured Mycobacterium sp</name>
    <dbReference type="NCBI Taxonomy" id="171292"/>
    <lineage>
        <taxon>Bacteria</taxon>
        <taxon>Bacillati</taxon>
        <taxon>Actinomycetota</taxon>
        <taxon>Actinomycetes</taxon>
        <taxon>Mycobacteriales</taxon>
        <taxon>Mycobacteriaceae</taxon>
        <taxon>Mycobacterium</taxon>
        <taxon>environmental samples</taxon>
    </lineage>
</organism>
<dbReference type="Gene3D" id="3.30.70.100">
    <property type="match status" value="1"/>
</dbReference>
<sequence length="337" mass="36979">MCSAVAEVFVIDRVVTAPGCAQAFIDAYLSGYAPGARKRGMDLRDVLVSPPIRFDDRPNVVTITWSLPSPQAWWQMTWQGRPDPMVASWWAEIADLVVERSRSVASRADDLDGAEPPPPLPDAPPSSIATVGVTRLLDVAESERERVLSALGAAADASGALRAVVEPTLPGSRNGGDILVHLRFADHNAWTDSDFDHALSDPAITHVNGVTYRGTPRRRGNGTVYRTLLLRVPPEVSADDLAAFEGELAMMPRYVPAIVAWQLSRVDDAVGTSDWTHVFEQEFTDVDGLMGPYLMHPVHWAVVDRWFDPETTDMIVRDRVCHSFCELTNPMLLAGRG</sequence>
<evidence type="ECO:0000259" key="2">
    <source>
        <dbReference type="PROSITE" id="PS51502"/>
    </source>
</evidence>
<protein>
    <submittedName>
        <fullName evidence="3">Stress responsive alpha-beta barrel domain-containing protein</fullName>
    </submittedName>
</protein>
<evidence type="ECO:0000256" key="1">
    <source>
        <dbReference type="SAM" id="MobiDB-lite"/>
    </source>
</evidence>
<dbReference type="InterPro" id="IPR011008">
    <property type="entry name" value="Dimeric_a/b-barrel"/>
</dbReference>
<dbReference type="EMBL" id="FLQS01000001">
    <property type="protein sequence ID" value="SBS70419.1"/>
    <property type="molecule type" value="Genomic_DNA"/>
</dbReference>
<feature type="domain" description="Stress-response A/B barrel" evidence="2">
    <location>
        <begin position="224"/>
        <end position="319"/>
    </location>
</feature>
<dbReference type="SUPFAM" id="SSF54909">
    <property type="entry name" value="Dimeric alpha+beta barrel"/>
    <property type="match status" value="1"/>
</dbReference>
<feature type="region of interest" description="Disordered" evidence="1">
    <location>
        <begin position="107"/>
        <end position="127"/>
    </location>
</feature>
<dbReference type="InterPro" id="IPR013097">
    <property type="entry name" value="Dabb"/>
</dbReference>
<dbReference type="SMART" id="SM00886">
    <property type="entry name" value="Dabb"/>
    <property type="match status" value="1"/>
</dbReference>
<accession>A0A1Y5NZ83</accession>
<dbReference type="AlphaFoldDB" id="A0A1Y5NZ83"/>
<reference evidence="3" key="1">
    <citation type="submission" date="2016-03" db="EMBL/GenBank/DDBJ databases">
        <authorList>
            <person name="Ploux O."/>
        </authorList>
    </citation>
    <scope>NUCLEOTIDE SEQUENCE</scope>
    <source>
        <strain evidence="3">UC10</strain>
    </source>
</reference>
<name>A0A1Y5NZ83_9MYCO</name>
<dbReference type="Pfam" id="PF07876">
    <property type="entry name" value="Dabb"/>
    <property type="match status" value="1"/>
</dbReference>
<feature type="compositionally biased region" description="Pro residues" evidence="1">
    <location>
        <begin position="115"/>
        <end position="124"/>
    </location>
</feature>
<dbReference type="PROSITE" id="PS51502">
    <property type="entry name" value="S_R_A_B_BARREL"/>
    <property type="match status" value="1"/>
</dbReference>
<gene>
    <name evidence="3" type="ORF">MHPYR_10129</name>
</gene>